<feature type="transmembrane region" description="Helical" evidence="6">
    <location>
        <begin position="784"/>
        <end position="803"/>
    </location>
</feature>
<feature type="transmembrane region" description="Helical" evidence="6">
    <location>
        <begin position="756"/>
        <end position="777"/>
    </location>
</feature>
<evidence type="ECO:0000313" key="7">
    <source>
        <dbReference type="EMBL" id="RMX37722.1"/>
    </source>
</evidence>
<dbReference type="Pfam" id="PF14724">
    <property type="entry name" value="mit_SMPDase"/>
    <property type="match status" value="2"/>
</dbReference>
<feature type="region of interest" description="Disordered" evidence="5">
    <location>
        <begin position="611"/>
        <end position="635"/>
    </location>
</feature>
<dbReference type="PANTHER" id="PTHR12988:SF6">
    <property type="entry name" value="SPHINGOMYELIN PHOSPHODIESTERASE 4"/>
    <property type="match status" value="1"/>
</dbReference>
<dbReference type="OrthoDB" id="10251508at2759"/>
<feature type="compositionally biased region" description="Polar residues" evidence="5">
    <location>
        <begin position="618"/>
        <end position="627"/>
    </location>
</feature>
<keyword evidence="8" id="KW-1185">Reference proteome</keyword>
<evidence type="ECO:0000256" key="2">
    <source>
        <dbReference type="ARBA" id="ARBA00022692"/>
    </source>
</evidence>
<dbReference type="GO" id="GO:0016020">
    <property type="term" value="C:membrane"/>
    <property type="evidence" value="ECO:0007669"/>
    <property type="project" value="UniProtKB-SubCell"/>
</dbReference>
<dbReference type="STRING" id="46731.A0A3M6T8K9"/>
<gene>
    <name evidence="7" type="ORF">pdam_00006598</name>
</gene>
<evidence type="ECO:0000256" key="3">
    <source>
        <dbReference type="ARBA" id="ARBA00022989"/>
    </source>
</evidence>
<organism evidence="7 8">
    <name type="scientific">Pocillopora damicornis</name>
    <name type="common">Cauliflower coral</name>
    <name type="synonym">Millepora damicornis</name>
    <dbReference type="NCBI Taxonomy" id="46731"/>
    <lineage>
        <taxon>Eukaryota</taxon>
        <taxon>Metazoa</taxon>
        <taxon>Cnidaria</taxon>
        <taxon>Anthozoa</taxon>
        <taxon>Hexacorallia</taxon>
        <taxon>Scleractinia</taxon>
        <taxon>Astrocoeniina</taxon>
        <taxon>Pocilloporidae</taxon>
        <taxon>Pocillopora</taxon>
    </lineage>
</organism>
<comment type="subcellular location">
    <subcellularLocation>
        <location evidence="1">Membrane</location>
        <topology evidence="1">Single-pass membrane protein</topology>
    </subcellularLocation>
</comment>
<accession>A0A3M6T8K9</accession>
<name>A0A3M6T8K9_POCDA</name>
<protein>
    <recommendedName>
        <fullName evidence="9">Sphingomyelin phosphodiesterase 4</fullName>
    </recommendedName>
</protein>
<dbReference type="Proteomes" id="UP000275408">
    <property type="component" value="Unassembled WGS sequence"/>
</dbReference>
<evidence type="ECO:0000256" key="1">
    <source>
        <dbReference type="ARBA" id="ARBA00004167"/>
    </source>
</evidence>
<keyword evidence="3 6" id="KW-1133">Transmembrane helix</keyword>
<dbReference type="AlphaFoldDB" id="A0A3M6T8K9"/>
<evidence type="ECO:0008006" key="9">
    <source>
        <dbReference type="Google" id="ProtNLM"/>
    </source>
</evidence>
<sequence length="815" mass="92911">MSIDVFASKTREALQKPLCERCEEIEKLIESSSAQNLHGFFPQLLSSIFGYAGSADWGLKTLSRDKKDFATVQQFLSPAGPVFKLIDMLQADDLKRYEFFINCLPISTQKSLSEGMIPVLYRDKVPVRTPGETMNTVLLNILHTIDIFKNTFEYYMFHFAYYILHQKVNTESSVMATQDFLYLVVLDDYLNFFLPSDGAAISHSTVKARSPTSSVRKSANWHEPSLYTRTQYFPNQFPGMIKPSSGRVSPPSAHHGMFDRSSQEIWRSETFIQILIEFWLNQNTVDSVSRNVLSHGQEYFMPTLDHVRVVRILVKHVHTFVYAKVSDVAQLSVLHPSDELRRVIVVQFLQKKLYFFLCHCFSHWPLDPSFRYVLETWLSYIQPWRYSKSQPGSVASGDDESKMTASPEWKSFVFENLLFYSALLFEFVSRACRFNLTSSKDAYLLFRVIKVFAQPHLVDMIEEGEKAFLNPSGNRHTSSQVNLTALSSAIKAHIVELEGSPNSFRTVFHFPGATKMGELYTRVLAALDEAKAMNQTAQESEGNTGGFTGFLRNFLKHGASQGDEFERKADSTKLLSYLEQTSNLMQQIVKNTETIDGGILNSSIQWEIPSSVKRSRHTSAPGSQSSLPDHIETERGPVLTPLGRYQVCERLLQDVDMMNGLRKFQVRYSGDPELTPICSFENPALVRLMYRLSTHLNKKVANFGKSLDKLYIDSRLFRQAACFFSPAVKSLSSSTPSRQSSTSPSQFLQEPVQLQISLRVFASYHTLLYLFVLWLFFRFTSMNVFVVILLWILVLVAIVLNHLTPCHKKSLAYGR</sequence>
<keyword evidence="4 6" id="KW-0472">Membrane</keyword>
<dbReference type="EMBL" id="RCHS01004086">
    <property type="protein sequence ID" value="RMX37722.1"/>
    <property type="molecule type" value="Genomic_DNA"/>
</dbReference>
<evidence type="ECO:0000256" key="4">
    <source>
        <dbReference type="ARBA" id="ARBA00023136"/>
    </source>
</evidence>
<dbReference type="GO" id="GO:0006685">
    <property type="term" value="P:sphingomyelin catabolic process"/>
    <property type="evidence" value="ECO:0007669"/>
    <property type="project" value="TreeGrafter"/>
</dbReference>
<proteinExistence type="predicted"/>
<evidence type="ECO:0000313" key="8">
    <source>
        <dbReference type="Proteomes" id="UP000275408"/>
    </source>
</evidence>
<evidence type="ECO:0000256" key="6">
    <source>
        <dbReference type="SAM" id="Phobius"/>
    </source>
</evidence>
<reference evidence="7 8" key="1">
    <citation type="journal article" date="2018" name="Sci. Rep.">
        <title>Comparative analysis of the Pocillopora damicornis genome highlights role of immune system in coral evolution.</title>
        <authorList>
            <person name="Cunning R."/>
            <person name="Bay R.A."/>
            <person name="Gillette P."/>
            <person name="Baker A.C."/>
            <person name="Traylor-Knowles N."/>
        </authorList>
    </citation>
    <scope>NUCLEOTIDE SEQUENCE [LARGE SCALE GENOMIC DNA]</scope>
    <source>
        <strain evidence="7">RSMAS</strain>
        <tissue evidence="7">Whole animal</tissue>
    </source>
</reference>
<dbReference type="GO" id="GO:0050290">
    <property type="term" value="F:sphingomyelin phosphodiesterase D activity"/>
    <property type="evidence" value="ECO:0007669"/>
    <property type="project" value="InterPro"/>
</dbReference>
<comment type="caution">
    <text evidence="7">The sequence shown here is derived from an EMBL/GenBank/DDBJ whole genome shotgun (WGS) entry which is preliminary data.</text>
</comment>
<keyword evidence="2 6" id="KW-0812">Transmembrane</keyword>
<evidence type="ECO:0000256" key="5">
    <source>
        <dbReference type="SAM" id="MobiDB-lite"/>
    </source>
</evidence>
<dbReference type="PANTHER" id="PTHR12988">
    <property type="entry name" value="SPHINGOMYELIN PHOSPHODIESTERASE 4"/>
    <property type="match status" value="1"/>
</dbReference>
<dbReference type="GO" id="GO:0046475">
    <property type="term" value="P:glycerophospholipid catabolic process"/>
    <property type="evidence" value="ECO:0007669"/>
    <property type="project" value="TreeGrafter"/>
</dbReference>
<dbReference type="GO" id="GO:0046513">
    <property type="term" value="P:ceramide biosynthetic process"/>
    <property type="evidence" value="ECO:0007669"/>
    <property type="project" value="TreeGrafter"/>
</dbReference>
<dbReference type="InterPro" id="IPR024129">
    <property type="entry name" value="Sphingomy_SMPD4"/>
</dbReference>